<organism evidence="3 4">
    <name type="scientific">Lupinus angustifolius</name>
    <name type="common">Narrow-leaved blue lupine</name>
    <dbReference type="NCBI Taxonomy" id="3871"/>
    <lineage>
        <taxon>Eukaryota</taxon>
        <taxon>Viridiplantae</taxon>
        <taxon>Streptophyta</taxon>
        <taxon>Embryophyta</taxon>
        <taxon>Tracheophyta</taxon>
        <taxon>Spermatophyta</taxon>
        <taxon>Magnoliopsida</taxon>
        <taxon>eudicotyledons</taxon>
        <taxon>Gunneridae</taxon>
        <taxon>Pentapetalae</taxon>
        <taxon>rosids</taxon>
        <taxon>fabids</taxon>
        <taxon>Fabales</taxon>
        <taxon>Fabaceae</taxon>
        <taxon>Papilionoideae</taxon>
        <taxon>50 kb inversion clade</taxon>
        <taxon>genistoids sensu lato</taxon>
        <taxon>core genistoids</taxon>
        <taxon>Genisteae</taxon>
        <taxon>Lupinus</taxon>
    </lineage>
</organism>
<gene>
    <name evidence="3" type="ORF">TanjilG_11318</name>
</gene>
<dbReference type="PANTHER" id="PTHR47071">
    <property type="entry name" value="PROTEIN TRM32"/>
    <property type="match status" value="1"/>
</dbReference>
<evidence type="ECO:0000259" key="2">
    <source>
        <dbReference type="Pfam" id="PF14309"/>
    </source>
</evidence>
<feature type="region of interest" description="Disordered" evidence="1">
    <location>
        <begin position="1"/>
        <end position="49"/>
    </location>
</feature>
<feature type="domain" description="DUF4378" evidence="2">
    <location>
        <begin position="518"/>
        <end position="674"/>
    </location>
</feature>
<dbReference type="PANTHER" id="PTHR47071:SF2">
    <property type="entry name" value="PROTEIN TRM32"/>
    <property type="match status" value="1"/>
</dbReference>
<dbReference type="InterPro" id="IPR025486">
    <property type="entry name" value="DUF4378"/>
</dbReference>
<dbReference type="InterPro" id="IPR044257">
    <property type="entry name" value="TRM32-like"/>
</dbReference>
<feature type="compositionally biased region" description="Polar residues" evidence="1">
    <location>
        <begin position="28"/>
        <end position="39"/>
    </location>
</feature>
<evidence type="ECO:0000313" key="3">
    <source>
        <dbReference type="EMBL" id="OIW09180.1"/>
    </source>
</evidence>
<feature type="compositionally biased region" description="Polar residues" evidence="1">
    <location>
        <begin position="484"/>
        <end position="500"/>
    </location>
</feature>
<evidence type="ECO:0000313" key="4">
    <source>
        <dbReference type="Proteomes" id="UP000188354"/>
    </source>
</evidence>
<protein>
    <recommendedName>
        <fullName evidence="2">DUF4378 domain-containing protein</fullName>
    </recommendedName>
</protein>
<accession>A0A1J7H9A3</accession>
<feature type="compositionally biased region" description="Polar residues" evidence="1">
    <location>
        <begin position="167"/>
        <end position="183"/>
    </location>
</feature>
<dbReference type="EMBL" id="CM007366">
    <property type="protein sequence ID" value="OIW09180.1"/>
    <property type="molecule type" value="Genomic_DNA"/>
</dbReference>
<reference evidence="3 4" key="1">
    <citation type="journal article" date="2017" name="Plant Biotechnol. J.">
        <title>A comprehensive draft genome sequence for lupin (Lupinus angustifolius), an emerging health food: insights into plant-microbe interactions and legume evolution.</title>
        <authorList>
            <person name="Hane J.K."/>
            <person name="Ming Y."/>
            <person name="Kamphuis L.G."/>
            <person name="Nelson M.N."/>
            <person name="Garg G."/>
            <person name="Atkins C.A."/>
            <person name="Bayer P.E."/>
            <person name="Bravo A."/>
            <person name="Bringans S."/>
            <person name="Cannon S."/>
            <person name="Edwards D."/>
            <person name="Foley R."/>
            <person name="Gao L.L."/>
            <person name="Harrison M.J."/>
            <person name="Huang W."/>
            <person name="Hurgobin B."/>
            <person name="Li S."/>
            <person name="Liu C.W."/>
            <person name="McGrath A."/>
            <person name="Morahan G."/>
            <person name="Murray J."/>
            <person name="Weller J."/>
            <person name="Jian J."/>
            <person name="Singh K.B."/>
        </authorList>
    </citation>
    <scope>NUCLEOTIDE SEQUENCE [LARGE SCALE GENOMIC DNA]</scope>
    <source>
        <strain evidence="4">cv. Tanjil</strain>
        <tissue evidence="3">Whole plant</tissue>
    </source>
</reference>
<dbReference type="Gramene" id="OIW09180">
    <property type="protein sequence ID" value="OIW09180"/>
    <property type="gene ID" value="TanjilG_11318"/>
</dbReference>
<dbReference type="STRING" id="3871.A0A1J7H9A3"/>
<feature type="region of interest" description="Disordered" evidence="1">
    <location>
        <begin position="164"/>
        <end position="183"/>
    </location>
</feature>
<dbReference type="Pfam" id="PF14309">
    <property type="entry name" value="DUF4378"/>
    <property type="match status" value="1"/>
</dbReference>
<sequence length="678" mass="77386">MSATGKSSSENRKKGRYTKESLHLEYSGENQANSENTLNLEKDGKSEEASLDQTYLETNIVKRDISDKLEKHNDILKICGVEKDLLLKFLHDLDVSRKKLQASSNKSRLTKSGSFPLTESSKMRSVSTRTFKHKQTEIWAFPKGEKLLVGTQAPKISASTLVKDVSNESSMEQKPSTYSRSSQGLNHKGWNQLVLHSFKVIKQKIKHALVEAIHRRYSLKYSITNDEKVVSQILDDGVIQECEKNDSSNETKAYDYDSNKHEVRLMRRTSSLNESLDRYTQLFEKSFSNDVKWHSSKSKSLRLTNEDKVLKSGNPPKFSRSNFSLPSLESLRFILHEVLLDTNIGDTVETDNHVQRKSVSFSSQTDKPLNQIEENEIAETVEGDGKDVNSSPLSGKIVEEIDRVTRDRMEDKHEIAAEDGNFRHEKVEISITIYPNKEVVACLETCSENNTIKQAKGGELNDRSSIVEESESDLAKRRSVDSFEGSSSKNASVTAKDTNTSSDKNFLLHKSVTNNNSDFMYVKKILEVSGFMENEQNQIWHTLDQPLKPSLLKDLYNEIDFSGEEIVSPYDHQLLFNLVNEVLIQIDEMSPTYFPRPFSFNYRLRPTPKEYYLLNEVWTSVNSFLSLRPELDQTLDDVVSRDLAKGSGWMNLQQEEEYVALELEEMIVDDLLDELVFS</sequence>
<feature type="region of interest" description="Disordered" evidence="1">
    <location>
        <begin position="458"/>
        <end position="500"/>
    </location>
</feature>
<dbReference type="AlphaFoldDB" id="A0A1J7H9A3"/>
<feature type="compositionally biased region" description="Basic and acidic residues" evidence="1">
    <location>
        <begin position="9"/>
        <end position="23"/>
    </location>
</feature>
<dbReference type="Proteomes" id="UP000188354">
    <property type="component" value="Chromosome LG06"/>
</dbReference>
<dbReference type="OMA" id="CMGGIFN"/>
<name>A0A1J7H9A3_LUPAN</name>
<evidence type="ECO:0000256" key="1">
    <source>
        <dbReference type="SAM" id="MobiDB-lite"/>
    </source>
</evidence>
<proteinExistence type="predicted"/>
<keyword evidence="4" id="KW-1185">Reference proteome</keyword>